<comment type="caution">
    <text evidence="1">The sequence shown here is derived from an EMBL/GenBank/DDBJ whole genome shotgun (WGS) entry which is preliminary data.</text>
</comment>
<protein>
    <submittedName>
        <fullName evidence="1">Uncharacterized protein</fullName>
    </submittedName>
</protein>
<dbReference type="EMBL" id="LGRX02018932">
    <property type="protein sequence ID" value="KAK3259223.1"/>
    <property type="molecule type" value="Genomic_DNA"/>
</dbReference>
<name>A0AAE0FGE8_9CHLO</name>
<dbReference type="Proteomes" id="UP001190700">
    <property type="component" value="Unassembled WGS sequence"/>
</dbReference>
<reference evidence="1 2" key="1">
    <citation type="journal article" date="2015" name="Genome Biol. Evol.">
        <title>Comparative Genomics of a Bacterivorous Green Alga Reveals Evolutionary Causalities and Consequences of Phago-Mixotrophic Mode of Nutrition.</title>
        <authorList>
            <person name="Burns J.A."/>
            <person name="Paasch A."/>
            <person name="Narechania A."/>
            <person name="Kim E."/>
        </authorList>
    </citation>
    <scope>NUCLEOTIDE SEQUENCE [LARGE SCALE GENOMIC DNA]</scope>
    <source>
        <strain evidence="1 2">PLY_AMNH</strain>
    </source>
</reference>
<accession>A0AAE0FGE8</accession>
<sequence length="244" mass="27986">MNAMPNRHIAMESPHYRFTGEQFDYTQLRPFWSECYVWQDPHQRQKDGEPIEVSAKLIDNAKRYDYVGNVSKCTYLCFDTAKAKLKQLARPRFLPDYDLMAKHLANTHDALTEPSTDAEPYTRSLDPIRRPQQLVSNTILDIACSKHGNETHAYVQVYFNSLDSHNTTYCDTDVIVLDTSVKAMLLATRDSDDVASDFPDDVFMDEPDDIKAKAALLGPNRHVTGTPLWTRRRCSAFAKKDEPY</sequence>
<gene>
    <name evidence="1" type="ORF">CYMTET_31781</name>
</gene>
<evidence type="ECO:0000313" key="2">
    <source>
        <dbReference type="Proteomes" id="UP001190700"/>
    </source>
</evidence>
<evidence type="ECO:0000313" key="1">
    <source>
        <dbReference type="EMBL" id="KAK3259223.1"/>
    </source>
</evidence>
<proteinExistence type="predicted"/>
<organism evidence="1 2">
    <name type="scientific">Cymbomonas tetramitiformis</name>
    <dbReference type="NCBI Taxonomy" id="36881"/>
    <lineage>
        <taxon>Eukaryota</taxon>
        <taxon>Viridiplantae</taxon>
        <taxon>Chlorophyta</taxon>
        <taxon>Pyramimonadophyceae</taxon>
        <taxon>Pyramimonadales</taxon>
        <taxon>Pyramimonadaceae</taxon>
        <taxon>Cymbomonas</taxon>
    </lineage>
</organism>
<keyword evidence="2" id="KW-1185">Reference proteome</keyword>
<dbReference type="AlphaFoldDB" id="A0AAE0FGE8"/>